<proteinExistence type="predicted"/>
<protein>
    <submittedName>
        <fullName evidence="2">Uncharacterized protein</fullName>
    </submittedName>
</protein>
<keyword evidence="3" id="KW-1185">Reference proteome</keyword>
<feature type="transmembrane region" description="Helical" evidence="1">
    <location>
        <begin position="438"/>
        <end position="458"/>
    </location>
</feature>
<dbReference type="AlphaFoldDB" id="A0AAW0FCZ5"/>
<dbReference type="EMBL" id="JASBNA010000104">
    <property type="protein sequence ID" value="KAK7676790.1"/>
    <property type="molecule type" value="Genomic_DNA"/>
</dbReference>
<organism evidence="2 3">
    <name type="scientific">Cerrena zonata</name>
    <dbReference type="NCBI Taxonomy" id="2478898"/>
    <lineage>
        <taxon>Eukaryota</taxon>
        <taxon>Fungi</taxon>
        <taxon>Dikarya</taxon>
        <taxon>Basidiomycota</taxon>
        <taxon>Agaricomycotina</taxon>
        <taxon>Agaricomycetes</taxon>
        <taxon>Polyporales</taxon>
        <taxon>Cerrenaceae</taxon>
        <taxon>Cerrena</taxon>
    </lineage>
</organism>
<comment type="caution">
    <text evidence="2">The sequence shown here is derived from an EMBL/GenBank/DDBJ whole genome shotgun (WGS) entry which is preliminary data.</text>
</comment>
<gene>
    <name evidence="2" type="ORF">QCA50_020258</name>
</gene>
<sequence>MAFLSPVPSPASRHLQLPIELRNIDGLTIRSRSPSRERDIADSTLTDTGTAELFYQIAEPGSSVALPEDGAARPASRCTTPLPLAPKLEPMSPLQLSDWRYTREPINCAPESKIKFIEPFAQSFSRRGIPQGWEACAHPEGKLYYRHPEKRILTHVNICNADRRSEIDSIYHIVMAKCRQFDGTIPENIELVVDLKVSGGPTTYCYYLVSCQARVIMWAEKTDVWYFTHYHRDVFCRAHLKHAMDWQFWTHVEMFPHRYPISDDLVTHLRNTLAYGWNDLMTSEVSTVPYDDMSISEATRLMSRMKGGVVDEHCAIVIARHMSTFCKERFYNYHGQPGARLNRDESLKEDTIHHPRSLTFLAISPLLFWMPDVYLVELEKIWVDETVNYRPWNKFIDELKRDWKASTTPATVLLSANVGFLAIQSIDIGDPDRSVSQIASYVSTLLSLTTYIVCQILARQHRAMAARADISGVARYLRNKEDLYYGIESLALAFSLPIASFIWSMVTFLLAVSYVCFFHTSFVTRIVTGASFVLLAIVIFLVTYMDWGENPSTRYDIRGSFWSQVSKRVRAKTQCYTKSESRFYRSINNIGRICGGFRGKRRDSNAV</sequence>
<evidence type="ECO:0000256" key="1">
    <source>
        <dbReference type="SAM" id="Phobius"/>
    </source>
</evidence>
<evidence type="ECO:0000313" key="3">
    <source>
        <dbReference type="Proteomes" id="UP001385951"/>
    </source>
</evidence>
<reference evidence="2 3" key="1">
    <citation type="submission" date="2022-09" db="EMBL/GenBank/DDBJ databases">
        <authorList>
            <person name="Palmer J.M."/>
        </authorList>
    </citation>
    <scope>NUCLEOTIDE SEQUENCE [LARGE SCALE GENOMIC DNA]</scope>
    <source>
        <strain evidence="2 3">DSM 7382</strain>
    </source>
</reference>
<feature type="transmembrane region" description="Helical" evidence="1">
    <location>
        <begin position="483"/>
        <end position="510"/>
    </location>
</feature>
<accession>A0AAW0FCZ5</accession>
<feature type="transmembrane region" description="Helical" evidence="1">
    <location>
        <begin position="522"/>
        <end position="544"/>
    </location>
</feature>
<evidence type="ECO:0000313" key="2">
    <source>
        <dbReference type="EMBL" id="KAK7676790.1"/>
    </source>
</evidence>
<keyword evidence="1" id="KW-0472">Membrane</keyword>
<keyword evidence="1" id="KW-0812">Transmembrane</keyword>
<keyword evidence="1" id="KW-1133">Transmembrane helix</keyword>
<dbReference type="Proteomes" id="UP001385951">
    <property type="component" value="Unassembled WGS sequence"/>
</dbReference>
<name>A0AAW0FCZ5_9APHY</name>